<keyword evidence="2" id="KW-1185">Reference proteome</keyword>
<accession>A0A8T3CVP9</accession>
<dbReference type="Proteomes" id="UP000829720">
    <property type="component" value="Unassembled WGS sequence"/>
</dbReference>
<evidence type="ECO:0000313" key="1">
    <source>
        <dbReference type="EMBL" id="KAI1887344.1"/>
    </source>
</evidence>
<gene>
    <name evidence="1" type="ORF">AGOR_G00189340</name>
</gene>
<dbReference type="AlphaFoldDB" id="A0A8T3CVP9"/>
<sequence length="134" mass="14718">MIKTKERTEGSCTTEQQAVPSFSLVNWYTFLMHRSYSKGNSPIFDSSLENSSVALALICLLTQTLTGSHCHCWYLLRNILLIQALKDEKASKTGPRSSNVSALEGEKASKVVAANRTSSFLSVVNADLLYARVA</sequence>
<protein>
    <submittedName>
        <fullName evidence="1">Uncharacterized protein</fullName>
    </submittedName>
</protein>
<reference evidence="1" key="1">
    <citation type="submission" date="2021-01" db="EMBL/GenBank/DDBJ databases">
        <authorList>
            <person name="Zahm M."/>
            <person name="Roques C."/>
            <person name="Cabau C."/>
            <person name="Klopp C."/>
            <person name="Donnadieu C."/>
            <person name="Jouanno E."/>
            <person name="Lampietro C."/>
            <person name="Louis A."/>
            <person name="Herpin A."/>
            <person name="Echchiki A."/>
            <person name="Berthelot C."/>
            <person name="Parey E."/>
            <person name="Roest-Crollius H."/>
            <person name="Braasch I."/>
            <person name="Postlethwait J."/>
            <person name="Bobe J."/>
            <person name="Montfort J."/>
            <person name="Bouchez O."/>
            <person name="Begum T."/>
            <person name="Mejri S."/>
            <person name="Adams A."/>
            <person name="Chen W.-J."/>
            <person name="Guiguen Y."/>
        </authorList>
    </citation>
    <scope>NUCLEOTIDE SEQUENCE</scope>
    <source>
        <tissue evidence="1">Blood</tissue>
    </source>
</reference>
<organism evidence="1 2">
    <name type="scientific">Albula goreensis</name>
    <dbReference type="NCBI Taxonomy" id="1534307"/>
    <lineage>
        <taxon>Eukaryota</taxon>
        <taxon>Metazoa</taxon>
        <taxon>Chordata</taxon>
        <taxon>Craniata</taxon>
        <taxon>Vertebrata</taxon>
        <taxon>Euteleostomi</taxon>
        <taxon>Actinopterygii</taxon>
        <taxon>Neopterygii</taxon>
        <taxon>Teleostei</taxon>
        <taxon>Albuliformes</taxon>
        <taxon>Albulidae</taxon>
        <taxon>Albula</taxon>
    </lineage>
</organism>
<comment type="caution">
    <text evidence="1">The sequence shown here is derived from an EMBL/GenBank/DDBJ whole genome shotgun (WGS) entry which is preliminary data.</text>
</comment>
<name>A0A8T3CVP9_9TELE</name>
<evidence type="ECO:0000313" key="2">
    <source>
        <dbReference type="Proteomes" id="UP000829720"/>
    </source>
</evidence>
<dbReference type="EMBL" id="JAERUA010000018">
    <property type="protein sequence ID" value="KAI1887344.1"/>
    <property type="molecule type" value="Genomic_DNA"/>
</dbReference>
<proteinExistence type="predicted"/>